<comment type="caution">
    <text evidence="2">The sequence shown here is derived from an EMBL/GenBank/DDBJ whole genome shotgun (WGS) entry which is preliminary data.</text>
</comment>
<protein>
    <submittedName>
        <fullName evidence="2">Uncharacterized protein</fullName>
    </submittedName>
</protein>
<dbReference type="RefSeq" id="WP_086331994.1">
    <property type="nucleotide sequence ID" value="NZ_NGLE02000002.1"/>
</dbReference>
<proteinExistence type="predicted"/>
<sequence>MNTKNHELEKAQTLYCEKIGIRDSKRIGDHMIYYASYPSVGKDKAITYKVTVNLERFEEVERQQLKRYYKKGEINKRL</sequence>
<evidence type="ECO:0000313" key="2">
    <source>
        <dbReference type="EMBL" id="OTO03044.1"/>
    </source>
</evidence>
<dbReference type="AlphaFoldDB" id="A0A242BYG2"/>
<reference evidence="1 3" key="2">
    <citation type="submission" date="2018-07" db="EMBL/GenBank/DDBJ databases">
        <title>The Genome Sequence of Enterococcus sp. DIV0659b.</title>
        <authorList>
            <consortium name="The Broad Institute Genomics Platform"/>
            <consortium name="The Broad Institute Genomic Center for Infectious Diseases"/>
            <person name="Earl A."/>
            <person name="Manson A."/>
            <person name="Schwartman J."/>
            <person name="Gilmore M."/>
            <person name="Abouelleil A."/>
            <person name="Cao P."/>
            <person name="Chapman S."/>
            <person name="Cusick C."/>
            <person name="Shea T."/>
            <person name="Young S."/>
            <person name="Neafsey D."/>
            <person name="Nusbaum C."/>
            <person name="Birren B."/>
        </authorList>
    </citation>
    <scope>NUCLEOTIDE SEQUENCE [LARGE SCALE GENOMIC DNA]</scope>
    <source>
        <strain evidence="1 3">4G2_DIV0659</strain>
    </source>
</reference>
<accession>A0A242BYG2</accession>
<dbReference type="STRING" id="1834181.A5880_003155"/>
<dbReference type="EMBL" id="NGLE01000005">
    <property type="protein sequence ID" value="OTO03044.1"/>
    <property type="molecule type" value="Genomic_DNA"/>
</dbReference>
<reference evidence="2" key="1">
    <citation type="submission" date="2017-05" db="EMBL/GenBank/DDBJ databases">
        <title>The Genome Sequence of Enterococcus sp. 4G2_DIV0659.</title>
        <authorList>
            <consortium name="The Broad Institute Genomics Platform"/>
            <consortium name="The Broad Institute Genomic Center for Infectious Diseases"/>
            <person name="Earl A."/>
            <person name="Manson A."/>
            <person name="Schwartman J."/>
            <person name="Gilmore M."/>
            <person name="Abouelleil A."/>
            <person name="Cao P."/>
            <person name="Chapman S."/>
            <person name="Cusick C."/>
            <person name="Shea T."/>
            <person name="Young S."/>
            <person name="Neafsey D."/>
            <person name="Nusbaum C."/>
            <person name="Birren B."/>
        </authorList>
    </citation>
    <scope>NUCLEOTIDE SEQUENCE [LARGE SCALE GENOMIC DNA]</scope>
    <source>
        <strain evidence="2">4G2_DIV0659</strain>
    </source>
</reference>
<name>A0A242BYG2_9ENTE</name>
<gene>
    <name evidence="2" type="ORF">A5880_003155</name>
    <name evidence="1" type="ORF">A5880_003236</name>
</gene>
<evidence type="ECO:0000313" key="1">
    <source>
        <dbReference type="EMBL" id="MEI5995645.1"/>
    </source>
</evidence>
<keyword evidence="3" id="KW-1185">Reference proteome</keyword>
<dbReference type="EMBL" id="NGLE02000002">
    <property type="protein sequence ID" value="MEI5995645.1"/>
    <property type="molecule type" value="Genomic_DNA"/>
</dbReference>
<dbReference type="Proteomes" id="UP000195139">
    <property type="component" value="Unassembled WGS sequence"/>
</dbReference>
<organism evidence="2">
    <name type="scientific">Candidatus Enterococcus mansonii</name>
    <dbReference type="NCBI Taxonomy" id="1834181"/>
    <lineage>
        <taxon>Bacteria</taxon>
        <taxon>Bacillati</taxon>
        <taxon>Bacillota</taxon>
        <taxon>Bacilli</taxon>
        <taxon>Lactobacillales</taxon>
        <taxon>Enterococcaceae</taxon>
        <taxon>Enterococcus</taxon>
    </lineage>
</organism>
<evidence type="ECO:0000313" key="3">
    <source>
        <dbReference type="Proteomes" id="UP000195139"/>
    </source>
</evidence>